<gene>
    <name evidence="1" type="ORF">DFR38_11587</name>
</gene>
<evidence type="ECO:0000313" key="1">
    <source>
        <dbReference type="EMBL" id="PXX43459.1"/>
    </source>
</evidence>
<proteinExistence type="predicted"/>
<accession>A0A318J6D3</accession>
<reference evidence="1 2" key="1">
    <citation type="submission" date="2018-05" db="EMBL/GenBank/DDBJ databases">
        <title>Genomic Encyclopedia of Type Strains, Phase IV (KMG-IV): sequencing the most valuable type-strain genomes for metagenomic binning, comparative biology and taxonomic classification.</title>
        <authorList>
            <person name="Goeker M."/>
        </authorList>
    </citation>
    <scope>NUCLEOTIDE SEQUENCE [LARGE SCALE GENOMIC DNA]</scope>
    <source>
        <strain evidence="1 2">DSM 25134</strain>
    </source>
</reference>
<organism evidence="1 2">
    <name type="scientific">Aquitalea magnusonii</name>
    <dbReference type="NCBI Taxonomy" id="332411"/>
    <lineage>
        <taxon>Bacteria</taxon>
        <taxon>Pseudomonadati</taxon>
        <taxon>Pseudomonadota</taxon>
        <taxon>Betaproteobacteria</taxon>
        <taxon>Neisseriales</taxon>
        <taxon>Chromobacteriaceae</taxon>
        <taxon>Aquitalea</taxon>
    </lineage>
</organism>
<dbReference type="RefSeq" id="WP_110313616.1">
    <property type="nucleotide sequence ID" value="NZ_QJKC01000015.1"/>
</dbReference>
<dbReference type="PIRSF" id="PIRSF030820">
    <property type="entry name" value="UCP030820"/>
    <property type="match status" value="1"/>
</dbReference>
<dbReference type="OrthoDB" id="9800421at2"/>
<evidence type="ECO:0000313" key="2">
    <source>
        <dbReference type="Proteomes" id="UP000248395"/>
    </source>
</evidence>
<dbReference type="AlphaFoldDB" id="A0A318J6D3"/>
<dbReference type="EMBL" id="QJKC01000015">
    <property type="protein sequence ID" value="PXX43459.1"/>
    <property type="molecule type" value="Genomic_DNA"/>
</dbReference>
<protein>
    <submittedName>
        <fullName evidence="1">Uncharacterized protein (DUF934 family)</fullName>
    </submittedName>
</protein>
<dbReference type="Proteomes" id="UP000248395">
    <property type="component" value="Unassembled WGS sequence"/>
</dbReference>
<dbReference type="InterPro" id="IPR008318">
    <property type="entry name" value="UCP030820"/>
</dbReference>
<name>A0A318J6D3_9NEIS</name>
<sequence>MQSIIKDGQIVQDGWQILRADAEGQYPAVAPDVDVIVPLSQWLADKAGWQARPGRTAVWLAPADDPQLLAADLAALPLVAVDFPAFTDGRGYSLGRLLRERYSYAGELRALGDVWVDLLHYLWQVGFNAFEIKDGKAIDSALSGYDTFTERYQSTHREPLPLFRRRVTSL</sequence>
<comment type="caution">
    <text evidence="1">The sequence shown here is derived from an EMBL/GenBank/DDBJ whole genome shotgun (WGS) entry which is preliminary data.</text>
</comment>
<dbReference type="Pfam" id="PF06073">
    <property type="entry name" value="DUF934"/>
    <property type="match status" value="1"/>
</dbReference>
<keyword evidence="2" id="KW-1185">Reference proteome</keyword>